<gene>
    <name evidence="3" type="ORF">PoMZ_02536</name>
</gene>
<evidence type="ECO:0000256" key="1">
    <source>
        <dbReference type="SAM" id="MobiDB-lite"/>
    </source>
</evidence>
<sequence length="104" mass="11557">MLPQTFFLFIAGIMAAPLPAGEEDKPKNPQDYGVFIGRPAQLSGKTWEEVFGTKDPEPKTRADPTPYHTMGALYIPNDKQAEVAYQAGVPRKTMQERVPKSHRG</sequence>
<proteinExistence type="predicted"/>
<accession>A0A4V1C5U5</accession>
<dbReference type="AlphaFoldDB" id="A0A4V1C5U5"/>
<dbReference type="EMBL" id="CP034205">
    <property type="protein sequence ID" value="QBZ57605.1"/>
    <property type="molecule type" value="Genomic_DNA"/>
</dbReference>
<feature type="region of interest" description="Disordered" evidence="1">
    <location>
        <begin position="51"/>
        <end position="70"/>
    </location>
</feature>
<protein>
    <submittedName>
        <fullName evidence="3">Uncharacterized protein</fullName>
    </submittedName>
</protein>
<organism evidence="3 4">
    <name type="scientific">Pyricularia oryzae</name>
    <name type="common">Rice blast fungus</name>
    <name type="synonym">Magnaporthe oryzae</name>
    <dbReference type="NCBI Taxonomy" id="318829"/>
    <lineage>
        <taxon>Eukaryota</taxon>
        <taxon>Fungi</taxon>
        <taxon>Dikarya</taxon>
        <taxon>Ascomycota</taxon>
        <taxon>Pezizomycotina</taxon>
        <taxon>Sordariomycetes</taxon>
        <taxon>Sordariomycetidae</taxon>
        <taxon>Magnaporthales</taxon>
        <taxon>Pyriculariaceae</taxon>
        <taxon>Pyricularia</taxon>
    </lineage>
</organism>
<reference evidence="3 4" key="1">
    <citation type="journal article" date="2019" name="Mol. Biol. Evol.">
        <title>Blast fungal genomes show frequent chromosomal changes, gene gains and losses, and effector gene turnover.</title>
        <authorList>
            <person name="Gomez Luciano L.B."/>
            <person name="Jason Tsai I."/>
            <person name="Chuma I."/>
            <person name="Tosa Y."/>
            <person name="Chen Y.H."/>
            <person name="Li J.Y."/>
            <person name="Li M.Y."/>
            <person name="Jade Lu M.Y."/>
            <person name="Nakayashiki H."/>
            <person name="Li W.H."/>
        </authorList>
    </citation>
    <scope>NUCLEOTIDE SEQUENCE [LARGE SCALE GENOMIC DNA]</scope>
    <source>
        <strain evidence="3">MZ5-1-6</strain>
    </source>
</reference>
<evidence type="ECO:0000313" key="4">
    <source>
        <dbReference type="Proteomes" id="UP000294847"/>
    </source>
</evidence>
<keyword evidence="2" id="KW-0732">Signal</keyword>
<name>A0A4V1C5U5_PYROR</name>
<feature type="signal peptide" evidence="2">
    <location>
        <begin position="1"/>
        <end position="15"/>
    </location>
</feature>
<evidence type="ECO:0000313" key="3">
    <source>
        <dbReference type="EMBL" id="QBZ57605.1"/>
    </source>
</evidence>
<evidence type="ECO:0000256" key="2">
    <source>
        <dbReference type="SAM" id="SignalP"/>
    </source>
</evidence>
<dbReference type="Proteomes" id="UP000294847">
    <property type="component" value="Chromosome 2"/>
</dbReference>
<feature type="chain" id="PRO_5020692455" evidence="2">
    <location>
        <begin position="16"/>
        <end position="104"/>
    </location>
</feature>
<feature type="compositionally biased region" description="Basic and acidic residues" evidence="1">
    <location>
        <begin position="51"/>
        <end position="62"/>
    </location>
</feature>